<evidence type="ECO:0000259" key="8">
    <source>
        <dbReference type="Pfam" id="PF04024"/>
    </source>
</evidence>
<evidence type="ECO:0000256" key="4">
    <source>
        <dbReference type="ARBA" id="ARBA00022989"/>
    </source>
</evidence>
<comment type="subcellular location">
    <subcellularLocation>
        <location evidence="1">Cell membrane</location>
        <topology evidence="1">Single-pass membrane protein</topology>
    </subcellularLocation>
</comment>
<evidence type="ECO:0000313" key="11">
    <source>
        <dbReference type="Proteomes" id="UP001597118"/>
    </source>
</evidence>
<dbReference type="Pfam" id="PF18917">
    <property type="entry name" value="LiaI-LiaF-like_TM1"/>
    <property type="match status" value="1"/>
</dbReference>
<evidence type="ECO:0000256" key="5">
    <source>
        <dbReference type="ARBA" id="ARBA00023136"/>
    </source>
</evidence>
<accession>A0ABW4IG34</accession>
<evidence type="ECO:0000256" key="7">
    <source>
        <dbReference type="SAM" id="Phobius"/>
    </source>
</evidence>
<feature type="transmembrane region" description="Helical" evidence="7">
    <location>
        <begin position="97"/>
        <end position="116"/>
    </location>
</feature>
<feature type="transmembrane region" description="Helical" evidence="7">
    <location>
        <begin position="30"/>
        <end position="57"/>
    </location>
</feature>
<feature type="region of interest" description="Disordered" evidence="6">
    <location>
        <begin position="150"/>
        <end position="180"/>
    </location>
</feature>
<dbReference type="Pfam" id="PF04024">
    <property type="entry name" value="PspC"/>
    <property type="match status" value="1"/>
</dbReference>
<dbReference type="RefSeq" id="WP_379663331.1">
    <property type="nucleotide sequence ID" value="NZ_JBHUDG010000020.1"/>
</dbReference>
<feature type="domain" description="LiaI-LiaF-like transmembrane region" evidence="9">
    <location>
        <begin position="99"/>
        <end position="141"/>
    </location>
</feature>
<dbReference type="InterPro" id="IPR052027">
    <property type="entry name" value="PspC"/>
</dbReference>
<dbReference type="Proteomes" id="UP001597118">
    <property type="component" value="Unassembled WGS sequence"/>
</dbReference>
<organism evidence="10 11">
    <name type="scientific">Pseudopedobacter beijingensis</name>
    <dbReference type="NCBI Taxonomy" id="1207056"/>
    <lineage>
        <taxon>Bacteria</taxon>
        <taxon>Pseudomonadati</taxon>
        <taxon>Bacteroidota</taxon>
        <taxon>Sphingobacteriia</taxon>
        <taxon>Sphingobacteriales</taxon>
        <taxon>Sphingobacteriaceae</taxon>
        <taxon>Pseudopedobacter</taxon>
    </lineage>
</organism>
<dbReference type="PANTHER" id="PTHR33885:SF3">
    <property type="entry name" value="PHAGE SHOCK PROTEIN C"/>
    <property type="match status" value="1"/>
</dbReference>
<keyword evidence="4 7" id="KW-1133">Transmembrane helix</keyword>
<keyword evidence="11" id="KW-1185">Reference proteome</keyword>
<dbReference type="EMBL" id="JBHUDG010000020">
    <property type="protein sequence ID" value="MFD1630962.1"/>
    <property type="molecule type" value="Genomic_DNA"/>
</dbReference>
<keyword evidence="3 7" id="KW-0812">Transmembrane</keyword>
<name>A0ABW4IG34_9SPHI</name>
<evidence type="ECO:0000313" key="10">
    <source>
        <dbReference type="EMBL" id="MFD1630962.1"/>
    </source>
</evidence>
<keyword evidence="2" id="KW-1003">Cell membrane</keyword>
<proteinExistence type="predicted"/>
<keyword evidence="5 7" id="KW-0472">Membrane</keyword>
<sequence>MTKKLIRNTRNKVVAGVSSGLADYFQLDVIWVRIAFVLATLAGGTGLWIYIILWIAIPEKRTPVFSFKDDEPFAFDEKTNFDDWGTRKNTEAGFKGSFIGGTILIALGSYFLLYEFDLIPYWFSLSKLWPLFIIGIGLFVIYNSVKKENNGKDDKEEEANQNEKPEEELKNDDKEDTTNQ</sequence>
<feature type="compositionally biased region" description="Basic and acidic residues" evidence="6">
    <location>
        <begin position="161"/>
        <end position="180"/>
    </location>
</feature>
<protein>
    <submittedName>
        <fullName evidence="10">PspC domain-containing protein</fullName>
    </submittedName>
</protein>
<dbReference type="PANTHER" id="PTHR33885">
    <property type="entry name" value="PHAGE SHOCK PROTEIN C"/>
    <property type="match status" value="1"/>
</dbReference>
<dbReference type="InterPro" id="IPR043726">
    <property type="entry name" value="LiaI-LiaF-like_TM1"/>
</dbReference>
<evidence type="ECO:0000259" key="9">
    <source>
        <dbReference type="Pfam" id="PF18917"/>
    </source>
</evidence>
<evidence type="ECO:0000256" key="1">
    <source>
        <dbReference type="ARBA" id="ARBA00004162"/>
    </source>
</evidence>
<evidence type="ECO:0000256" key="2">
    <source>
        <dbReference type="ARBA" id="ARBA00022475"/>
    </source>
</evidence>
<reference evidence="11" key="1">
    <citation type="journal article" date="2019" name="Int. J. Syst. Evol. Microbiol.">
        <title>The Global Catalogue of Microorganisms (GCM) 10K type strain sequencing project: providing services to taxonomists for standard genome sequencing and annotation.</title>
        <authorList>
            <consortium name="The Broad Institute Genomics Platform"/>
            <consortium name="The Broad Institute Genome Sequencing Center for Infectious Disease"/>
            <person name="Wu L."/>
            <person name="Ma J."/>
        </authorList>
    </citation>
    <scope>NUCLEOTIDE SEQUENCE [LARGE SCALE GENOMIC DNA]</scope>
    <source>
        <strain evidence="11">CCUG 53762</strain>
    </source>
</reference>
<dbReference type="InterPro" id="IPR007168">
    <property type="entry name" value="Phageshock_PspC_N"/>
</dbReference>
<feature type="transmembrane region" description="Helical" evidence="7">
    <location>
        <begin position="128"/>
        <end position="145"/>
    </location>
</feature>
<feature type="domain" description="Phage shock protein PspC N-terminal" evidence="8">
    <location>
        <begin position="3"/>
        <end position="60"/>
    </location>
</feature>
<gene>
    <name evidence="10" type="ORF">ACFSAH_13825</name>
</gene>
<evidence type="ECO:0000256" key="3">
    <source>
        <dbReference type="ARBA" id="ARBA00022692"/>
    </source>
</evidence>
<comment type="caution">
    <text evidence="10">The sequence shown here is derived from an EMBL/GenBank/DDBJ whole genome shotgun (WGS) entry which is preliminary data.</text>
</comment>
<evidence type="ECO:0000256" key="6">
    <source>
        <dbReference type="SAM" id="MobiDB-lite"/>
    </source>
</evidence>